<dbReference type="PROSITE" id="PS51186">
    <property type="entry name" value="GNAT"/>
    <property type="match status" value="1"/>
</dbReference>
<accession>A0AAD4GSG0</accession>
<reference evidence="2" key="1">
    <citation type="journal article" date="2019" name="Beilstein J. Org. Chem.">
        <title>Nanangenines: drimane sesquiterpenoids as the dominant metabolite cohort of a novel Australian fungus, Aspergillus nanangensis.</title>
        <authorList>
            <person name="Lacey H.J."/>
            <person name="Gilchrist C.L.M."/>
            <person name="Crombie A."/>
            <person name="Kalaitzis J.A."/>
            <person name="Vuong D."/>
            <person name="Rutledge P.J."/>
            <person name="Turner P."/>
            <person name="Pitt J.I."/>
            <person name="Lacey E."/>
            <person name="Chooi Y.H."/>
            <person name="Piggott A.M."/>
        </authorList>
    </citation>
    <scope>NUCLEOTIDE SEQUENCE</scope>
    <source>
        <strain evidence="2">MST-FP2251</strain>
    </source>
</reference>
<dbReference type="Gene3D" id="3.40.630.30">
    <property type="match status" value="1"/>
</dbReference>
<feature type="domain" description="N-acetyltransferase" evidence="1">
    <location>
        <begin position="31"/>
        <end position="190"/>
    </location>
</feature>
<dbReference type="Proteomes" id="UP001194746">
    <property type="component" value="Unassembled WGS sequence"/>
</dbReference>
<dbReference type="SUPFAM" id="SSF55729">
    <property type="entry name" value="Acyl-CoA N-acyltransferases (Nat)"/>
    <property type="match status" value="1"/>
</dbReference>
<dbReference type="PANTHER" id="PTHR43305:SF1">
    <property type="entry name" value="FAMILY N-ACETYLTRANSFERASE, PUTATIVE (AFU_ORTHOLOGUE AFUA_2G01380)-RELATED"/>
    <property type="match status" value="1"/>
</dbReference>
<dbReference type="PANTHER" id="PTHR43305">
    <property type="entry name" value="FAMILY N-ACETYLTRANSFERASE, PUTATIVE (AFU_ORTHOLOGUE AFUA_2G01380)-RELATED"/>
    <property type="match status" value="1"/>
</dbReference>
<sequence length="190" mass="20828">MPPSKFQIVPAQSPSQLETAKTLITAYTKWTNLDLTFQGISSELASLSTEYGPSHGGALYLAYSTDPHHNPTSTSPPQAEETHDPIVLGCIALRALPSTPAHVPPPHGSSCCEMKRLYVTDQARGLGVGRALVDAIVSRARELGYTEMRLDTLPWMEGAIALYRRIGFVDIEPYYETPLEETVFLGLDLR</sequence>
<keyword evidence="3" id="KW-1185">Reference proteome</keyword>
<organism evidence="2 3">
    <name type="scientific">Aspergillus nanangensis</name>
    <dbReference type="NCBI Taxonomy" id="2582783"/>
    <lineage>
        <taxon>Eukaryota</taxon>
        <taxon>Fungi</taxon>
        <taxon>Dikarya</taxon>
        <taxon>Ascomycota</taxon>
        <taxon>Pezizomycotina</taxon>
        <taxon>Eurotiomycetes</taxon>
        <taxon>Eurotiomycetidae</taxon>
        <taxon>Eurotiales</taxon>
        <taxon>Aspergillaceae</taxon>
        <taxon>Aspergillus</taxon>
        <taxon>Aspergillus subgen. Circumdati</taxon>
    </lineage>
</organism>
<name>A0AAD4GSG0_ASPNN</name>
<reference evidence="2" key="2">
    <citation type="submission" date="2020-02" db="EMBL/GenBank/DDBJ databases">
        <authorList>
            <person name="Gilchrist C.L.M."/>
            <person name="Chooi Y.-H."/>
        </authorList>
    </citation>
    <scope>NUCLEOTIDE SEQUENCE</scope>
    <source>
        <strain evidence="2">MST-FP2251</strain>
    </source>
</reference>
<dbReference type="InterPro" id="IPR052777">
    <property type="entry name" value="Acetyltransferase_Enz"/>
</dbReference>
<evidence type="ECO:0000313" key="3">
    <source>
        <dbReference type="Proteomes" id="UP001194746"/>
    </source>
</evidence>
<gene>
    <name evidence="2" type="ORF">FE257_010138</name>
</gene>
<protein>
    <recommendedName>
        <fullName evidence="1">N-acetyltransferase domain-containing protein</fullName>
    </recommendedName>
</protein>
<proteinExistence type="predicted"/>
<evidence type="ECO:0000259" key="1">
    <source>
        <dbReference type="PROSITE" id="PS51186"/>
    </source>
</evidence>
<dbReference type="InterPro" id="IPR000182">
    <property type="entry name" value="GNAT_dom"/>
</dbReference>
<comment type="caution">
    <text evidence="2">The sequence shown here is derived from an EMBL/GenBank/DDBJ whole genome shotgun (WGS) entry which is preliminary data.</text>
</comment>
<dbReference type="InterPro" id="IPR016181">
    <property type="entry name" value="Acyl_CoA_acyltransferase"/>
</dbReference>
<dbReference type="Pfam" id="PF00583">
    <property type="entry name" value="Acetyltransf_1"/>
    <property type="match status" value="1"/>
</dbReference>
<dbReference type="AlphaFoldDB" id="A0AAD4GSG0"/>
<dbReference type="CDD" id="cd04301">
    <property type="entry name" value="NAT_SF"/>
    <property type="match status" value="1"/>
</dbReference>
<dbReference type="EMBL" id="VCAU01000060">
    <property type="protein sequence ID" value="KAF9887560.1"/>
    <property type="molecule type" value="Genomic_DNA"/>
</dbReference>
<evidence type="ECO:0000313" key="2">
    <source>
        <dbReference type="EMBL" id="KAF9887560.1"/>
    </source>
</evidence>
<dbReference type="GO" id="GO:0016747">
    <property type="term" value="F:acyltransferase activity, transferring groups other than amino-acyl groups"/>
    <property type="evidence" value="ECO:0007669"/>
    <property type="project" value="InterPro"/>
</dbReference>